<organism evidence="3 4">
    <name type="scientific">Candidatus Roizmanbacteria bacterium GW2011_GWC2_37_13</name>
    <dbReference type="NCBI Taxonomy" id="1618486"/>
    <lineage>
        <taxon>Bacteria</taxon>
        <taxon>Candidatus Roizmaniibacteriota</taxon>
    </lineage>
</organism>
<dbReference type="EMBL" id="LBSV01000017">
    <property type="protein sequence ID" value="KKQ24315.1"/>
    <property type="molecule type" value="Genomic_DNA"/>
</dbReference>
<dbReference type="InterPro" id="IPR052462">
    <property type="entry name" value="SLIRP/GR-RBP-like"/>
</dbReference>
<reference evidence="3 4" key="1">
    <citation type="journal article" date="2015" name="Nature">
        <title>rRNA introns, odd ribosomes, and small enigmatic genomes across a large radiation of phyla.</title>
        <authorList>
            <person name="Brown C.T."/>
            <person name="Hug L.A."/>
            <person name="Thomas B.C."/>
            <person name="Sharon I."/>
            <person name="Castelle C.J."/>
            <person name="Singh A."/>
            <person name="Wilkins M.J."/>
            <person name="Williams K.H."/>
            <person name="Banfield J.F."/>
        </authorList>
    </citation>
    <scope>NUCLEOTIDE SEQUENCE [LARGE SCALE GENOMIC DNA]</scope>
</reference>
<proteinExistence type="predicted"/>
<dbReference type="SMART" id="SM00360">
    <property type="entry name" value="RRM"/>
    <property type="match status" value="1"/>
</dbReference>
<comment type="caution">
    <text evidence="3">The sequence shown here is derived from an EMBL/GenBank/DDBJ whole genome shotgun (WGS) entry which is preliminary data.</text>
</comment>
<sequence length="80" mass="8866">MNKNKIFVGNLPFSMSGYSLRDLFVHYGDITDVEIVSESNTGRSKGFGYITFFNPSDAKKARLGMNGKDVEGQNIIVNIT</sequence>
<dbReference type="SUPFAM" id="SSF54928">
    <property type="entry name" value="RNA-binding domain, RBD"/>
    <property type="match status" value="1"/>
</dbReference>
<dbReference type="InterPro" id="IPR012677">
    <property type="entry name" value="Nucleotide-bd_a/b_plait_sf"/>
</dbReference>
<dbReference type="Gene3D" id="3.30.70.330">
    <property type="match status" value="1"/>
</dbReference>
<dbReference type="InterPro" id="IPR035979">
    <property type="entry name" value="RBD_domain_sf"/>
</dbReference>
<feature type="domain" description="RRM" evidence="2">
    <location>
        <begin position="4"/>
        <end position="80"/>
    </location>
</feature>
<gene>
    <name evidence="3" type="ORF">US40_C0017G0011</name>
</gene>
<dbReference type="Pfam" id="PF00076">
    <property type="entry name" value="RRM_1"/>
    <property type="match status" value="1"/>
</dbReference>
<dbReference type="PANTHER" id="PTHR48027">
    <property type="entry name" value="HETEROGENEOUS NUCLEAR RIBONUCLEOPROTEIN 87F-RELATED"/>
    <property type="match status" value="1"/>
</dbReference>
<dbReference type="GO" id="GO:0003723">
    <property type="term" value="F:RNA binding"/>
    <property type="evidence" value="ECO:0007669"/>
    <property type="project" value="UniProtKB-KW"/>
</dbReference>
<dbReference type="AlphaFoldDB" id="A0A0G0GE38"/>
<evidence type="ECO:0000313" key="3">
    <source>
        <dbReference type="EMBL" id="KKQ24315.1"/>
    </source>
</evidence>
<evidence type="ECO:0000259" key="2">
    <source>
        <dbReference type="PROSITE" id="PS50102"/>
    </source>
</evidence>
<evidence type="ECO:0000313" key="4">
    <source>
        <dbReference type="Proteomes" id="UP000034917"/>
    </source>
</evidence>
<accession>A0A0G0GE38</accession>
<evidence type="ECO:0000256" key="1">
    <source>
        <dbReference type="ARBA" id="ARBA00022884"/>
    </source>
</evidence>
<dbReference type="Proteomes" id="UP000034917">
    <property type="component" value="Unassembled WGS sequence"/>
</dbReference>
<dbReference type="PROSITE" id="PS50102">
    <property type="entry name" value="RRM"/>
    <property type="match status" value="1"/>
</dbReference>
<name>A0A0G0GE38_9BACT</name>
<keyword evidence="1" id="KW-0694">RNA-binding</keyword>
<dbReference type="InterPro" id="IPR000504">
    <property type="entry name" value="RRM_dom"/>
</dbReference>
<protein>
    <recommendedName>
        <fullName evidence="2">RRM domain-containing protein</fullName>
    </recommendedName>
</protein>